<evidence type="ECO:0000256" key="1">
    <source>
        <dbReference type="SAM" id="MobiDB-lite"/>
    </source>
</evidence>
<dbReference type="Proteomes" id="UP001165136">
    <property type="component" value="Unassembled WGS sequence"/>
</dbReference>
<dbReference type="EMBL" id="BSTI01000007">
    <property type="protein sequence ID" value="GLY66913.1"/>
    <property type="molecule type" value="Genomic_DNA"/>
</dbReference>
<accession>A0A9W6R1X7</accession>
<organism evidence="2 3">
    <name type="scientific">Amycolatopsis taiwanensis</name>
    <dbReference type="NCBI Taxonomy" id="342230"/>
    <lineage>
        <taxon>Bacteria</taxon>
        <taxon>Bacillati</taxon>
        <taxon>Actinomycetota</taxon>
        <taxon>Actinomycetes</taxon>
        <taxon>Pseudonocardiales</taxon>
        <taxon>Pseudonocardiaceae</taxon>
        <taxon>Amycolatopsis</taxon>
    </lineage>
</organism>
<keyword evidence="3" id="KW-1185">Reference proteome</keyword>
<protein>
    <submittedName>
        <fullName evidence="2">Uncharacterized protein</fullName>
    </submittedName>
</protein>
<evidence type="ECO:0000313" key="2">
    <source>
        <dbReference type="EMBL" id="GLY66913.1"/>
    </source>
</evidence>
<dbReference type="AlphaFoldDB" id="A0A9W6R1X7"/>
<dbReference type="RefSeq" id="WP_285487564.1">
    <property type="nucleotide sequence ID" value="NZ_BSTI01000007.1"/>
</dbReference>
<gene>
    <name evidence="2" type="ORF">Atai01_35320</name>
</gene>
<feature type="region of interest" description="Disordered" evidence="1">
    <location>
        <begin position="1"/>
        <end position="25"/>
    </location>
</feature>
<sequence length="41" mass="4521">MLARQMPGYGNNRILSADNADQGGDPYQQIRQAARLTAETK</sequence>
<reference evidence="2" key="1">
    <citation type="submission" date="2023-03" db="EMBL/GenBank/DDBJ databases">
        <title>Amycolatopsis taiwanensis NBRC 103393.</title>
        <authorList>
            <person name="Ichikawa N."/>
            <person name="Sato H."/>
            <person name="Tonouchi N."/>
        </authorList>
    </citation>
    <scope>NUCLEOTIDE SEQUENCE</scope>
    <source>
        <strain evidence="2">NBRC 103393</strain>
    </source>
</reference>
<evidence type="ECO:0000313" key="3">
    <source>
        <dbReference type="Proteomes" id="UP001165136"/>
    </source>
</evidence>
<proteinExistence type="predicted"/>
<comment type="caution">
    <text evidence="2">The sequence shown here is derived from an EMBL/GenBank/DDBJ whole genome shotgun (WGS) entry which is preliminary data.</text>
</comment>
<name>A0A9W6R1X7_9PSEU</name>